<keyword evidence="1" id="KW-0560">Oxidoreductase</keyword>
<dbReference type="SUPFAM" id="SSF51905">
    <property type="entry name" value="FAD/NAD(P)-binding domain"/>
    <property type="match status" value="1"/>
</dbReference>
<dbReference type="InterPro" id="IPR002938">
    <property type="entry name" value="FAD-bd"/>
</dbReference>
<dbReference type="EMBL" id="MKQR01000009">
    <property type="protein sequence ID" value="OLR93603.1"/>
    <property type="molecule type" value="Genomic_DNA"/>
</dbReference>
<keyword evidence="2" id="KW-0503">Monooxygenase</keyword>
<comment type="caution">
    <text evidence="4">The sequence shown here is derived from an EMBL/GenBank/DDBJ whole genome shotgun (WGS) entry which is preliminary data.</text>
</comment>
<dbReference type="InterPro" id="IPR050493">
    <property type="entry name" value="FAD-dep_Monooxygenase_BioMet"/>
</dbReference>
<gene>
    <name evidence="4" type="ORF">BJP25_15080</name>
</gene>
<dbReference type="Proteomes" id="UP000186040">
    <property type="component" value="Unassembled WGS sequence"/>
</dbReference>
<dbReference type="PANTHER" id="PTHR13789:SF309">
    <property type="entry name" value="PUTATIVE (AFU_ORTHOLOGUE AFUA_6G14510)-RELATED"/>
    <property type="match status" value="1"/>
</dbReference>
<dbReference type="RefSeq" id="WP_075974499.1">
    <property type="nucleotide sequence ID" value="NZ_MKQR01000009.1"/>
</dbReference>
<name>A0A1Q9LNM3_9PSEU</name>
<dbReference type="STRING" id="1193682.BJP25_15080"/>
<dbReference type="GO" id="GO:0071949">
    <property type="term" value="F:FAD binding"/>
    <property type="evidence" value="ECO:0007669"/>
    <property type="project" value="InterPro"/>
</dbReference>
<evidence type="ECO:0000256" key="2">
    <source>
        <dbReference type="ARBA" id="ARBA00023033"/>
    </source>
</evidence>
<dbReference type="AlphaFoldDB" id="A0A1Q9LNM3"/>
<protein>
    <submittedName>
        <fullName evidence="4">Tungsten formylmethanofuran dehydrogenase</fullName>
    </submittedName>
</protein>
<dbReference type="Gene3D" id="3.50.50.60">
    <property type="entry name" value="FAD/NAD(P)-binding domain"/>
    <property type="match status" value="2"/>
</dbReference>
<reference evidence="4 5" key="1">
    <citation type="submission" date="2016-10" db="EMBL/GenBank/DDBJ databases">
        <title>The Draft Genome Sequence of Actinokineospora bangkokensis 44EHWT reveals the biosynthetic pathway of antifungal compounds Thailandins with unusual extender unit butylmalonyl-CoA.</title>
        <authorList>
            <person name="Greule A."/>
            <person name="Intra B."/>
            <person name="Flemming S."/>
            <person name="Rommel M.G."/>
            <person name="Panbangred W."/>
            <person name="Bechthold A."/>
        </authorList>
    </citation>
    <scope>NUCLEOTIDE SEQUENCE [LARGE SCALE GENOMIC DNA]</scope>
    <source>
        <strain evidence="4 5">44EHW</strain>
    </source>
</reference>
<evidence type="ECO:0000313" key="4">
    <source>
        <dbReference type="EMBL" id="OLR93603.1"/>
    </source>
</evidence>
<sequence length="421" mass="44692">MTSSNTGPATTDVDVVVSGAGVAGLSAAHALGGLGLRVLVLDKQREVRPIPKGELLQPGATGVLRDWDVAPGLGSRGALRLSGLVARDSAGEALMTMDYTTLGTDRPWLLVHDYHVILDALARTLPPSVELRRGAVVRNLLDGPVAGVRVDDGDVSARLVVAADGVSSRLRRDAGIGFDRVDYPHRLAAFELVDQPLTDDVSTYATSRGLAMRYSLPGGRARLYVQIGPDELRGVSDAGGWVDGVIRDVPAFAPLRDAIVHAWPTRQVLPVGRALAKTLTSGRLVLIGESAHAVHPAAGQGMNSSIIDAASLAAHLSDGDLSDGALLPRLRVWSGERRQALEHVGTTSHNATRMITDRSPLGRALGRRALRKTGGNRRLSFTIMHNMAGLGRHPLTPLDRLHQLGILPDPRGGRIPSWARS</sequence>
<proteinExistence type="predicted"/>
<dbReference type="InterPro" id="IPR036188">
    <property type="entry name" value="FAD/NAD-bd_sf"/>
</dbReference>
<dbReference type="OrthoDB" id="9769565at2"/>
<dbReference type="Pfam" id="PF01494">
    <property type="entry name" value="FAD_binding_3"/>
    <property type="match status" value="1"/>
</dbReference>
<dbReference type="PRINTS" id="PR00420">
    <property type="entry name" value="RNGMNOXGNASE"/>
</dbReference>
<feature type="domain" description="FAD-binding" evidence="3">
    <location>
        <begin position="12"/>
        <end position="317"/>
    </location>
</feature>
<accession>A0A1Q9LNM3</accession>
<dbReference type="PANTHER" id="PTHR13789">
    <property type="entry name" value="MONOOXYGENASE"/>
    <property type="match status" value="1"/>
</dbReference>
<dbReference type="GO" id="GO:0004497">
    <property type="term" value="F:monooxygenase activity"/>
    <property type="evidence" value="ECO:0007669"/>
    <property type="project" value="UniProtKB-KW"/>
</dbReference>
<evidence type="ECO:0000313" key="5">
    <source>
        <dbReference type="Proteomes" id="UP000186040"/>
    </source>
</evidence>
<evidence type="ECO:0000259" key="3">
    <source>
        <dbReference type="Pfam" id="PF01494"/>
    </source>
</evidence>
<evidence type="ECO:0000256" key="1">
    <source>
        <dbReference type="ARBA" id="ARBA00023002"/>
    </source>
</evidence>
<keyword evidence="5" id="KW-1185">Reference proteome</keyword>
<organism evidence="4 5">
    <name type="scientific">Actinokineospora bangkokensis</name>
    <dbReference type="NCBI Taxonomy" id="1193682"/>
    <lineage>
        <taxon>Bacteria</taxon>
        <taxon>Bacillati</taxon>
        <taxon>Actinomycetota</taxon>
        <taxon>Actinomycetes</taxon>
        <taxon>Pseudonocardiales</taxon>
        <taxon>Pseudonocardiaceae</taxon>
        <taxon>Actinokineospora</taxon>
    </lineage>
</organism>